<dbReference type="Proteomes" id="UP000050996">
    <property type="component" value="Unassembled WGS sequence"/>
</dbReference>
<dbReference type="InterPro" id="IPR035903">
    <property type="entry name" value="HesB-like_dom_sf"/>
</dbReference>
<sequence length="91" mass="9601">MKITDGAKQLLENVLSQNDAEGIRLYSVAGCCGPQFALSLDAPLESDTVTTINGIKVAIDSNVTTIEELTLDKEENTEGTGLVLLGVNNCC</sequence>
<evidence type="ECO:0000313" key="2">
    <source>
        <dbReference type="Proteomes" id="UP000050996"/>
    </source>
</evidence>
<dbReference type="EMBL" id="LJIX01000006">
    <property type="protein sequence ID" value="KQL19458.1"/>
    <property type="molecule type" value="Genomic_DNA"/>
</dbReference>
<comment type="caution">
    <text evidence="1">The sequence shown here is derived from an EMBL/GenBank/DDBJ whole genome shotgun (WGS) entry which is preliminary data.</text>
</comment>
<protein>
    <submittedName>
        <fullName evidence="1">Adhesin</fullName>
    </submittedName>
</protein>
<proteinExistence type="predicted"/>
<evidence type="ECO:0000313" key="1">
    <source>
        <dbReference type="EMBL" id="KQL19458.1"/>
    </source>
</evidence>
<dbReference type="STRING" id="1637975.AN957_13405"/>
<dbReference type="AlphaFoldDB" id="A0A0Q3VH51"/>
<gene>
    <name evidence="1" type="ORF">AN957_13405</name>
</gene>
<dbReference type="SUPFAM" id="SSF89360">
    <property type="entry name" value="HesB-like domain"/>
    <property type="match status" value="1"/>
</dbReference>
<organism evidence="1 2">
    <name type="scientific">Cytobacillus solani</name>
    <dbReference type="NCBI Taxonomy" id="1637975"/>
    <lineage>
        <taxon>Bacteria</taxon>
        <taxon>Bacillati</taxon>
        <taxon>Bacillota</taxon>
        <taxon>Bacilli</taxon>
        <taxon>Bacillales</taxon>
        <taxon>Bacillaceae</taxon>
        <taxon>Cytobacillus</taxon>
    </lineage>
</organism>
<name>A0A0Q3VH51_9BACI</name>
<keyword evidence="2" id="KW-1185">Reference proteome</keyword>
<dbReference type="PATRIC" id="fig|1637975.4.peg.2536"/>
<dbReference type="Gene3D" id="2.60.300.12">
    <property type="entry name" value="HesB-like domain"/>
    <property type="match status" value="1"/>
</dbReference>
<dbReference type="RefSeq" id="WP_053475994.1">
    <property type="nucleotide sequence ID" value="NZ_CP041305.1"/>
</dbReference>
<reference evidence="1 2" key="1">
    <citation type="submission" date="2015-09" db="EMBL/GenBank/DDBJ databases">
        <title>Genome sequencing project for genomic taxonomy and phylogenomics of Bacillus-like bacteria.</title>
        <authorList>
            <person name="Liu B."/>
            <person name="Wang J."/>
            <person name="Zhu Y."/>
            <person name="Liu G."/>
            <person name="Chen Q."/>
            <person name="Chen Z."/>
            <person name="Lan J."/>
            <person name="Che J."/>
            <person name="Ge C."/>
            <person name="Shi H."/>
            <person name="Pan Z."/>
            <person name="Liu X."/>
        </authorList>
    </citation>
    <scope>NUCLEOTIDE SEQUENCE [LARGE SCALE GENOMIC DNA]</scope>
    <source>
        <strain evidence="1 2">FJAT-18043</strain>
    </source>
</reference>
<accession>A0A0Q3VH51</accession>